<reference evidence="3" key="1">
    <citation type="submission" date="2016-11" db="EMBL/GenBank/DDBJ databases">
        <authorList>
            <person name="Varghese N."/>
            <person name="Submissions S."/>
        </authorList>
    </citation>
    <scope>NUCLEOTIDE SEQUENCE [LARGE SCALE GENOMIC DNA]</scope>
    <source>
        <strain evidence="3">DSM 15518</strain>
    </source>
</reference>
<proteinExistence type="predicted"/>
<dbReference type="PANTHER" id="PTHR39179">
    <property type="entry name" value="SPORE COAT PROTEIN I"/>
    <property type="match status" value="1"/>
</dbReference>
<dbReference type="InterPro" id="IPR014255">
    <property type="entry name" value="Spore_coat_CotS"/>
</dbReference>
<organism evidence="2 3">
    <name type="scientific">Tepidibacter formicigenes DSM 15518</name>
    <dbReference type="NCBI Taxonomy" id="1123349"/>
    <lineage>
        <taxon>Bacteria</taxon>
        <taxon>Bacillati</taxon>
        <taxon>Bacillota</taxon>
        <taxon>Clostridia</taxon>
        <taxon>Peptostreptococcales</taxon>
        <taxon>Peptostreptococcaceae</taxon>
        <taxon>Tepidibacter</taxon>
    </lineage>
</organism>
<dbReference type="EMBL" id="FRAE01000019">
    <property type="protein sequence ID" value="SHJ89379.1"/>
    <property type="molecule type" value="Genomic_DNA"/>
</dbReference>
<evidence type="ECO:0000313" key="3">
    <source>
        <dbReference type="Proteomes" id="UP000242497"/>
    </source>
</evidence>
<sequence length="330" mass="38604">MENLINLAKSVLSNYNINPDNIKIIQNSGLKTLWKFNCKDKTMCLKRLRHSKEKALFSVNAQINVYNNGGHVPKVYLNSNNNPITEYNEQLFVLYEWIDGRDLYFNNPTDFRLALEGLAKFHIASRGYVPPKGAKISSKLGRWNEQYESMKKRMLKWKEEAKNNLSNISHKSYYENIDSIINIADMALNGLEKSAYKDLTNIELSKSTLCHQDFGEGNVIFSGTESYVIDLDGATYDLVIRDLRKIIGKRMQKRGKWQEEIINTILNWYEKNNKLSLEEKEILKIDLLYPHWFFGEVKNLYKKNKYLSPNKIERIAELEKSKVRILKNLF</sequence>
<dbReference type="Gene3D" id="3.90.1200.10">
    <property type="match status" value="1"/>
</dbReference>
<dbReference type="InterPro" id="IPR002575">
    <property type="entry name" value="Aminoglycoside_PTrfase"/>
</dbReference>
<dbReference type="GO" id="GO:0042601">
    <property type="term" value="C:endospore-forming forespore"/>
    <property type="evidence" value="ECO:0007669"/>
    <property type="project" value="TreeGrafter"/>
</dbReference>
<evidence type="ECO:0000313" key="2">
    <source>
        <dbReference type="EMBL" id="SHJ89379.1"/>
    </source>
</evidence>
<keyword evidence="2" id="KW-0167">Capsid protein</keyword>
<dbReference type="SUPFAM" id="SSF56112">
    <property type="entry name" value="Protein kinase-like (PK-like)"/>
    <property type="match status" value="1"/>
</dbReference>
<dbReference type="InterPro" id="IPR011009">
    <property type="entry name" value="Kinase-like_dom_sf"/>
</dbReference>
<keyword evidence="2" id="KW-0946">Virion</keyword>
<dbReference type="InterPro" id="IPR047175">
    <property type="entry name" value="CotS-like"/>
</dbReference>
<dbReference type="STRING" id="1123349.SAMN02744037_01126"/>
<evidence type="ECO:0000259" key="1">
    <source>
        <dbReference type="Pfam" id="PF01636"/>
    </source>
</evidence>
<accession>A0A1M6N0X0</accession>
<dbReference type="Proteomes" id="UP000242497">
    <property type="component" value="Unassembled WGS sequence"/>
</dbReference>
<protein>
    <submittedName>
        <fullName evidence="2">Spore coat protein I</fullName>
    </submittedName>
</protein>
<dbReference type="Gene3D" id="3.30.200.20">
    <property type="entry name" value="Phosphorylase Kinase, domain 1"/>
    <property type="match status" value="1"/>
</dbReference>
<dbReference type="NCBIfam" id="TIGR02906">
    <property type="entry name" value="spore_CotS"/>
    <property type="match status" value="1"/>
</dbReference>
<keyword evidence="3" id="KW-1185">Reference proteome</keyword>
<feature type="domain" description="Aminoglycoside phosphotransferase" evidence="1">
    <location>
        <begin position="43"/>
        <end position="262"/>
    </location>
</feature>
<dbReference type="RefSeq" id="WP_072888089.1">
    <property type="nucleotide sequence ID" value="NZ_FRAE01000019.1"/>
</dbReference>
<gene>
    <name evidence="2" type="ORF">SAMN02744037_01126</name>
</gene>
<dbReference type="AlphaFoldDB" id="A0A1M6N0X0"/>
<name>A0A1M6N0X0_9FIRM</name>
<dbReference type="PANTHER" id="PTHR39179:SF1">
    <property type="entry name" value="SPORE COAT PROTEIN I"/>
    <property type="match status" value="1"/>
</dbReference>
<dbReference type="OrthoDB" id="9771902at2"/>
<dbReference type="Pfam" id="PF01636">
    <property type="entry name" value="APH"/>
    <property type="match status" value="1"/>
</dbReference>